<evidence type="ECO:0000259" key="4">
    <source>
        <dbReference type="Pfam" id="PF01979"/>
    </source>
</evidence>
<dbReference type="InterPro" id="IPR050378">
    <property type="entry name" value="Metallo-dep_Hydrolases_sf"/>
</dbReference>
<organism evidence="5 6">
    <name type="scientific">Oryctolagus cuniculus</name>
    <name type="common">Rabbit</name>
    <dbReference type="NCBI Taxonomy" id="9986"/>
    <lineage>
        <taxon>Eukaryota</taxon>
        <taxon>Metazoa</taxon>
        <taxon>Chordata</taxon>
        <taxon>Craniata</taxon>
        <taxon>Vertebrata</taxon>
        <taxon>Euteleostomi</taxon>
        <taxon>Mammalia</taxon>
        <taxon>Eutheria</taxon>
        <taxon>Euarchontoglires</taxon>
        <taxon>Glires</taxon>
        <taxon>Lagomorpha</taxon>
        <taxon>Leporidae</taxon>
        <taxon>Oryctolagus</taxon>
    </lineage>
</organism>
<dbReference type="GeneTree" id="ENSGT01030000234527"/>
<dbReference type="InterPro" id="IPR032466">
    <property type="entry name" value="Metal_Hydrolase"/>
</dbReference>
<keyword evidence="6" id="KW-1185">Reference proteome</keyword>
<evidence type="ECO:0000256" key="3">
    <source>
        <dbReference type="SAM" id="MobiDB-lite"/>
    </source>
</evidence>
<keyword evidence="2" id="KW-0597">Phosphoprotein</keyword>
<comment type="similarity">
    <text evidence="1">Belongs to the metallo-dependent hydrolases superfamily. Hydantoinase/dihydropyrimidinase family.</text>
</comment>
<feature type="domain" description="Amidohydrolase-related" evidence="4">
    <location>
        <begin position="320"/>
        <end position="402"/>
    </location>
</feature>
<protein>
    <recommendedName>
        <fullName evidence="4">Amidohydrolase-related domain-containing protein</fullName>
    </recommendedName>
</protein>
<sequence>MWRPTSGGLLPAQPRAGANVVSHLLMPSTGHGPGFNEAPQAMGPSRVTRGQQSPLPKPPGAAGATACVTCLEVGFAVQSELRSEPYLALFCSGDLQVTGSGHCPYSTAQKAVGKDNFTLIPEGVNGIEERMTVVWDKAVVSPAPRWNIPEARYALCALEASFLAGRQEQVHRASQPESRGVLCTYNVTITLHMLGVGAMCERPCTCACLEPGGGGGAAWLGRIRVYKEAPRRTVTPEPGHRVYFLWSSGPVTHKVTGGGSCADLGAVKSSPGRARALDPCEGHQLGGWRTPSPCRAHGWQRRLVPDSPARGYPPLRCFQAAGKMDETQFVAVTSTNAAKIFNLYPRKGRVAVGSDADVVIWDPDKVKTITAKSHKSAAEYNIFEGMECHGSPLVVISQGKVVFEDGNLNVSKGAGRFIPRKPFPEHLYQRVKIRSKVFGLQGVSRGMYDGPVYEVPATPKYATPAPSAKSSPSKHQPPPIRNLHQSNFSLSGRTVPAALPAAPLRVDTRGRQAGVGWRSSFSRDGAAQGEGSLWGGPRTPTAVPKDACSEWRLCGPLPFVKPRDYS</sequence>
<evidence type="ECO:0000313" key="5">
    <source>
        <dbReference type="Ensembl" id="ENSOCUP00000041182.1"/>
    </source>
</evidence>
<dbReference type="InterPro" id="IPR011059">
    <property type="entry name" value="Metal-dep_hydrolase_composite"/>
</dbReference>
<dbReference type="SUPFAM" id="SSF51556">
    <property type="entry name" value="Metallo-dependent hydrolases"/>
    <property type="match status" value="1"/>
</dbReference>
<reference evidence="5" key="3">
    <citation type="submission" date="2025-09" db="UniProtKB">
        <authorList>
            <consortium name="Ensembl"/>
        </authorList>
    </citation>
    <scope>IDENTIFICATION</scope>
    <source>
        <strain evidence="5">Thorbecke</strain>
    </source>
</reference>
<dbReference type="Gene3D" id="3.20.20.140">
    <property type="entry name" value="Metal-dependent hydrolases"/>
    <property type="match status" value="2"/>
</dbReference>
<dbReference type="FunFam" id="3.20.20.140:FF:000217">
    <property type="entry name" value="Dihydropyrimidinase-related protein 1"/>
    <property type="match status" value="1"/>
</dbReference>
<proteinExistence type="inferred from homology"/>
<dbReference type="AlphaFoldDB" id="A0A5F9D4U1"/>
<feature type="region of interest" description="Disordered" evidence="3">
    <location>
        <begin position="462"/>
        <end position="486"/>
    </location>
</feature>
<dbReference type="Bgee" id="ENSOCUG00000023121">
    <property type="expression patterns" value="Expressed in embryo and 6 other cell types or tissues"/>
</dbReference>
<dbReference type="PANTHER" id="PTHR11647:SF54">
    <property type="entry name" value="DIHYDROPYRIMIDINASE-RELATED PROTEIN 1"/>
    <property type="match status" value="1"/>
</dbReference>
<feature type="compositionally biased region" description="Low complexity" evidence="3">
    <location>
        <begin position="462"/>
        <end position="474"/>
    </location>
</feature>
<feature type="region of interest" description="Disordered" evidence="3">
    <location>
        <begin position="519"/>
        <end position="543"/>
    </location>
</feature>
<dbReference type="GO" id="GO:0005829">
    <property type="term" value="C:cytosol"/>
    <property type="evidence" value="ECO:0007669"/>
    <property type="project" value="TreeGrafter"/>
</dbReference>
<feature type="region of interest" description="Disordered" evidence="3">
    <location>
        <begin position="28"/>
        <end position="59"/>
    </location>
</feature>
<evidence type="ECO:0000256" key="1">
    <source>
        <dbReference type="ARBA" id="ARBA00008829"/>
    </source>
</evidence>
<dbReference type="InterPro" id="IPR006680">
    <property type="entry name" value="Amidohydro-rel"/>
</dbReference>
<name>A0A5F9D4U1_RABIT</name>
<reference evidence="5 6" key="1">
    <citation type="journal article" date="2011" name="Nature">
        <title>A high-resolution map of human evolutionary constraint using 29 mammals.</title>
        <authorList>
            <person name="Lindblad-Toh K."/>
            <person name="Garber M."/>
            <person name="Zuk O."/>
            <person name="Lin M.F."/>
            <person name="Parker B.J."/>
            <person name="Washietl S."/>
            <person name="Kheradpour P."/>
            <person name="Ernst J."/>
            <person name="Jordan G."/>
            <person name="Mauceli E."/>
            <person name="Ward L.D."/>
            <person name="Lowe C.B."/>
            <person name="Holloway A.K."/>
            <person name="Clamp M."/>
            <person name="Gnerre S."/>
            <person name="Alfoldi J."/>
            <person name="Beal K."/>
            <person name="Chang J."/>
            <person name="Clawson H."/>
            <person name="Cuff J."/>
            <person name="Di Palma F."/>
            <person name="Fitzgerald S."/>
            <person name="Flicek P."/>
            <person name="Guttman M."/>
            <person name="Hubisz M.J."/>
            <person name="Jaffe D.B."/>
            <person name="Jungreis I."/>
            <person name="Kent W.J."/>
            <person name="Kostka D."/>
            <person name="Lara M."/>
            <person name="Martins A.L."/>
            <person name="Massingham T."/>
            <person name="Moltke I."/>
            <person name="Raney B.J."/>
            <person name="Rasmussen M.D."/>
            <person name="Robinson J."/>
            <person name="Stark A."/>
            <person name="Vilella A.J."/>
            <person name="Wen J."/>
            <person name="Xie X."/>
            <person name="Zody M.C."/>
            <person name="Baldwin J."/>
            <person name="Bloom T."/>
            <person name="Chin C.W."/>
            <person name="Heiman D."/>
            <person name="Nicol R."/>
            <person name="Nusbaum C."/>
            <person name="Young S."/>
            <person name="Wilkinson J."/>
            <person name="Worley K.C."/>
            <person name="Kovar C.L."/>
            <person name="Muzny D.M."/>
            <person name="Gibbs R.A."/>
            <person name="Cree A."/>
            <person name="Dihn H.H."/>
            <person name="Fowler G."/>
            <person name="Jhangiani S."/>
            <person name="Joshi V."/>
            <person name="Lee S."/>
            <person name="Lewis L.R."/>
            <person name="Nazareth L.V."/>
            <person name="Okwuonu G."/>
            <person name="Santibanez J."/>
            <person name="Warren W.C."/>
            <person name="Mardis E.R."/>
            <person name="Weinstock G.M."/>
            <person name="Wilson R.K."/>
            <person name="Delehaunty K."/>
            <person name="Dooling D."/>
            <person name="Fronik C."/>
            <person name="Fulton L."/>
            <person name="Fulton B."/>
            <person name="Graves T."/>
            <person name="Minx P."/>
            <person name="Sodergren E."/>
            <person name="Birney E."/>
            <person name="Margulies E.H."/>
            <person name="Herrero J."/>
            <person name="Green E.D."/>
            <person name="Haussler D."/>
            <person name="Siepel A."/>
            <person name="Goldman N."/>
            <person name="Pollard K.S."/>
            <person name="Pedersen J.S."/>
            <person name="Lander E.S."/>
            <person name="Kellis M."/>
        </authorList>
    </citation>
    <scope>NUCLEOTIDE SEQUENCE [LARGE SCALE GENOMIC DNA]</scope>
    <source>
        <strain evidence="6">Thorbecke</strain>
    </source>
</reference>
<evidence type="ECO:0000313" key="6">
    <source>
        <dbReference type="Proteomes" id="UP000001811"/>
    </source>
</evidence>
<dbReference type="GO" id="GO:0016812">
    <property type="term" value="F:hydrolase activity, acting on carbon-nitrogen (but not peptide) bonds, in cyclic amides"/>
    <property type="evidence" value="ECO:0007669"/>
    <property type="project" value="TreeGrafter"/>
</dbReference>
<dbReference type="Gene3D" id="2.30.40.10">
    <property type="entry name" value="Urease, subunit C, domain 1"/>
    <property type="match status" value="1"/>
</dbReference>
<dbReference type="Ensembl" id="ENSOCUT00000049718.1">
    <property type="protein sequence ID" value="ENSOCUP00000041182.1"/>
    <property type="gene ID" value="ENSOCUG00000023121.3"/>
</dbReference>
<evidence type="ECO:0000256" key="2">
    <source>
        <dbReference type="ARBA" id="ARBA00022553"/>
    </source>
</evidence>
<dbReference type="PANTHER" id="PTHR11647">
    <property type="entry name" value="HYDRANTOINASE/DIHYDROPYRIMIDINASE FAMILY MEMBER"/>
    <property type="match status" value="1"/>
</dbReference>
<dbReference type="Proteomes" id="UP000001811">
    <property type="component" value="Unplaced"/>
</dbReference>
<dbReference type="FunFam" id="3.20.20.140:FF:000174">
    <property type="entry name" value="Dihydropyrimidinase-related protein 2"/>
    <property type="match status" value="1"/>
</dbReference>
<dbReference type="SUPFAM" id="SSF51338">
    <property type="entry name" value="Composite domain of metallo-dependent hydrolases"/>
    <property type="match status" value="1"/>
</dbReference>
<accession>A0A5F9D4U1</accession>
<dbReference type="Pfam" id="PF01979">
    <property type="entry name" value="Amidohydro_1"/>
    <property type="match status" value="1"/>
</dbReference>
<reference evidence="5" key="2">
    <citation type="submission" date="2025-08" db="UniProtKB">
        <authorList>
            <consortium name="Ensembl"/>
        </authorList>
    </citation>
    <scope>IDENTIFICATION</scope>
    <source>
        <strain evidence="5">Thorbecke</strain>
    </source>
</reference>